<protein>
    <submittedName>
        <fullName evidence="2">Uncharacterized protein</fullName>
    </submittedName>
</protein>
<accession>A0ABV3VYL6</accession>
<dbReference type="EMBL" id="JBFRHK010000006">
    <property type="protein sequence ID" value="MEX3745722.1"/>
    <property type="molecule type" value="Genomic_DNA"/>
</dbReference>
<evidence type="ECO:0000313" key="1">
    <source>
        <dbReference type="EMBL" id="MEX3745722.1"/>
    </source>
</evidence>
<gene>
    <name evidence="1" type="ORF">AB1300_11300</name>
    <name evidence="2" type="ORF">AB1300_12845</name>
</gene>
<organism evidence="2 3">
    <name type="scientific">Lysinibacillus xylanilyticus</name>
    <dbReference type="NCBI Taxonomy" id="582475"/>
    <lineage>
        <taxon>Bacteria</taxon>
        <taxon>Bacillati</taxon>
        <taxon>Bacillota</taxon>
        <taxon>Bacilli</taxon>
        <taxon>Bacillales</taxon>
        <taxon>Bacillaceae</taxon>
        <taxon>Lysinibacillus</taxon>
    </lineage>
</organism>
<reference evidence="2 3" key="1">
    <citation type="submission" date="2024-07" db="EMBL/GenBank/DDBJ databases">
        <title>Characterization of a bacterium isolated from hydrolysated instant sea cucumber by whole-genome sequencing and metabolomics.</title>
        <authorList>
            <person name="Luo X."/>
            <person name="Zhang Z."/>
            <person name="Zheng Z."/>
            <person name="Zhang W."/>
            <person name="Ming T."/>
            <person name="Jiao L."/>
            <person name="Su X."/>
            <person name="Kong F."/>
            <person name="Xu J."/>
        </authorList>
    </citation>
    <scope>NUCLEOTIDE SEQUENCE [LARGE SCALE GENOMIC DNA]</scope>
    <source>
        <strain evidence="2 3">XL-2024</strain>
    </source>
</reference>
<proteinExistence type="predicted"/>
<dbReference type="EMBL" id="JBFRHK010000007">
    <property type="protein sequence ID" value="MEX3746022.1"/>
    <property type="molecule type" value="Genomic_DNA"/>
</dbReference>
<dbReference type="RefSeq" id="WP_368636601.1">
    <property type="nucleotide sequence ID" value="NZ_JBFRHK010000006.1"/>
</dbReference>
<name>A0ABV3VYL6_9BACI</name>
<evidence type="ECO:0000313" key="3">
    <source>
        <dbReference type="Proteomes" id="UP001558534"/>
    </source>
</evidence>
<sequence length="287" mass="33994">MEITYYFYNHFYSREGIEDFLLDQVKNITENENNLSYTKQEESEEGEGDTLYVECDFFSFTTTLFDVKSVSRDYDLKINYGLKCNIYENGTRKFIEFLGIFFKSNIGHALLLKNSEYRVLERKGDFLIVDSDFFYSDFEALNLPYIQGIYKSFWLKIYGNFTTEEIKLESIRLVENHKNESMVGVIEDPDYLSEFSINWVDLQFQISNVGTAINITCSHIFTFNDETRLKKMLCLFKKFTTKFTGDYRLMLMQGYREQKRSVLLERKRGNLIVNDQLEEATLLLEII</sequence>
<dbReference type="Proteomes" id="UP001558534">
    <property type="component" value="Unassembled WGS sequence"/>
</dbReference>
<keyword evidence="3" id="KW-1185">Reference proteome</keyword>
<evidence type="ECO:0000313" key="2">
    <source>
        <dbReference type="EMBL" id="MEX3746022.1"/>
    </source>
</evidence>
<comment type="caution">
    <text evidence="2">The sequence shown here is derived from an EMBL/GenBank/DDBJ whole genome shotgun (WGS) entry which is preliminary data.</text>
</comment>